<feature type="transmembrane region" description="Helical" evidence="1">
    <location>
        <begin position="100"/>
        <end position="118"/>
    </location>
</feature>
<evidence type="ECO:0000313" key="3">
    <source>
        <dbReference type="Proteomes" id="UP000597877"/>
    </source>
</evidence>
<proteinExistence type="predicted"/>
<protein>
    <recommendedName>
        <fullName evidence="4">Conjugal transfer protein TrbL</fullName>
    </recommendedName>
</protein>
<keyword evidence="1" id="KW-1133">Transmembrane helix</keyword>
<evidence type="ECO:0008006" key="4">
    <source>
        <dbReference type="Google" id="ProtNLM"/>
    </source>
</evidence>
<keyword evidence="1" id="KW-0812">Transmembrane</keyword>
<dbReference type="EMBL" id="JACOOZ010000001">
    <property type="protein sequence ID" value="MBC5666724.1"/>
    <property type="molecule type" value="Genomic_DNA"/>
</dbReference>
<comment type="caution">
    <text evidence="2">The sequence shown here is derived from an EMBL/GenBank/DDBJ whole genome shotgun (WGS) entry which is preliminary data.</text>
</comment>
<keyword evidence="1" id="KW-0472">Membrane</keyword>
<reference evidence="2 3" key="1">
    <citation type="submission" date="2020-08" db="EMBL/GenBank/DDBJ databases">
        <title>Genome public.</title>
        <authorList>
            <person name="Liu C."/>
            <person name="Sun Q."/>
        </authorList>
    </citation>
    <scope>NUCLEOTIDE SEQUENCE [LARGE SCALE GENOMIC DNA]</scope>
    <source>
        <strain evidence="2 3">BX4</strain>
    </source>
</reference>
<organism evidence="2 3">
    <name type="scientific">Eubacterium segne</name>
    <dbReference type="NCBI Taxonomy" id="2763045"/>
    <lineage>
        <taxon>Bacteria</taxon>
        <taxon>Bacillati</taxon>
        <taxon>Bacillota</taxon>
        <taxon>Clostridia</taxon>
        <taxon>Eubacteriales</taxon>
        <taxon>Eubacteriaceae</taxon>
        <taxon>Eubacterium</taxon>
    </lineage>
</organism>
<sequence length="281" mass="30836">MLHHYIFAIGLSDIVDGLHSKHIFKIACDMFNQVIGILYSLLGVNPTTGTYEEAWNVVKNLYDVFSAIGAPLLVVFFVYGYCRDAVDIRNELQVEATIKMYIRMAISAMVLENVILWFPDMCGWAIKLLQVTKYESIALDSEKLSQSLADSTSIIFSFMLGVIFFIVVLAACVLMIWTCLGRFLNLYIIIPFATIALSTLAAGGQVSQTGYSYIKSLLLYTFEIVAMGVVLAVAPAFISASSIADSGSSEYLVLVEAIVKILTITAGLKGSEVVIKKAFNL</sequence>
<keyword evidence="3" id="KW-1185">Reference proteome</keyword>
<feature type="transmembrane region" description="Helical" evidence="1">
    <location>
        <begin position="184"/>
        <end position="205"/>
    </location>
</feature>
<feature type="transmembrane region" description="Helical" evidence="1">
    <location>
        <begin position="61"/>
        <end position="79"/>
    </location>
</feature>
<feature type="transmembrane region" description="Helical" evidence="1">
    <location>
        <begin position="217"/>
        <end position="238"/>
    </location>
</feature>
<gene>
    <name evidence="2" type="ORF">H8S00_01770</name>
</gene>
<evidence type="ECO:0000256" key="1">
    <source>
        <dbReference type="SAM" id="Phobius"/>
    </source>
</evidence>
<name>A0ABR7F176_9FIRM</name>
<accession>A0ABR7F176</accession>
<dbReference type="RefSeq" id="WP_186839867.1">
    <property type="nucleotide sequence ID" value="NZ_JACOOZ010000001.1"/>
</dbReference>
<evidence type="ECO:0000313" key="2">
    <source>
        <dbReference type="EMBL" id="MBC5666724.1"/>
    </source>
</evidence>
<dbReference type="Proteomes" id="UP000597877">
    <property type="component" value="Unassembled WGS sequence"/>
</dbReference>
<feature type="transmembrane region" description="Helical" evidence="1">
    <location>
        <begin position="154"/>
        <end position="177"/>
    </location>
</feature>